<dbReference type="FunFam" id="1.10.357.10:FF:000004">
    <property type="entry name" value="Ubiquinone biosynthesis protein COQ9, mitochondrial"/>
    <property type="match status" value="1"/>
</dbReference>
<name>A0A383W6Z6_TETOB</name>
<keyword evidence="6 8" id="KW-0446">Lipid-binding</keyword>
<dbReference type="GO" id="GO:0006744">
    <property type="term" value="P:ubiquinone biosynthetic process"/>
    <property type="evidence" value="ECO:0007669"/>
    <property type="project" value="UniProtKB-UniRule"/>
</dbReference>
<comment type="function">
    <text evidence="8">Membrane-associated protein that warps the membrane surface to access and bind aromatic isoprenes with high specificity, including ubiquinone (CoQ) isoprene intermediates and presents them directly to Coq7, therefore facilitating the Coq7-mediated hydroxylase step. Participates in the biosynthesis of coenzyme Q, also named ubiquinone, an essential lipid-soluble electron transporter for aerobic cellular respiration.</text>
</comment>
<keyword evidence="11" id="KW-1185">Reference proteome</keyword>
<dbReference type="Pfam" id="PF08511">
    <property type="entry name" value="COQ9"/>
    <property type="match status" value="1"/>
</dbReference>
<evidence type="ECO:0000256" key="8">
    <source>
        <dbReference type="RuleBase" id="RU366063"/>
    </source>
</evidence>
<dbReference type="GO" id="GO:0008289">
    <property type="term" value="F:lipid binding"/>
    <property type="evidence" value="ECO:0007669"/>
    <property type="project" value="UniProtKB-UniRule"/>
</dbReference>
<evidence type="ECO:0000256" key="2">
    <source>
        <dbReference type="ARBA" id="ARBA00004749"/>
    </source>
</evidence>
<dbReference type="GO" id="GO:0005743">
    <property type="term" value="C:mitochondrial inner membrane"/>
    <property type="evidence" value="ECO:0007669"/>
    <property type="project" value="TreeGrafter"/>
</dbReference>
<dbReference type="InterPro" id="IPR013718">
    <property type="entry name" value="COQ9_C"/>
</dbReference>
<dbReference type="NCBIfam" id="TIGR02396">
    <property type="entry name" value="diverge_rpsU"/>
    <property type="match status" value="1"/>
</dbReference>
<evidence type="ECO:0000313" key="10">
    <source>
        <dbReference type="EMBL" id="SZX72970.1"/>
    </source>
</evidence>
<keyword evidence="7 8" id="KW-0496">Mitochondrion</keyword>
<dbReference type="InterPro" id="IPR012762">
    <property type="entry name" value="Ubiq_biosynth_COQ9"/>
</dbReference>
<evidence type="ECO:0000256" key="6">
    <source>
        <dbReference type="ARBA" id="ARBA00023121"/>
    </source>
</evidence>
<reference evidence="10 11" key="1">
    <citation type="submission" date="2016-10" db="EMBL/GenBank/DDBJ databases">
        <authorList>
            <person name="Cai Z."/>
        </authorList>
    </citation>
    <scope>NUCLEOTIDE SEQUENCE [LARGE SCALE GENOMIC DNA]</scope>
</reference>
<evidence type="ECO:0000313" key="11">
    <source>
        <dbReference type="Proteomes" id="UP000256970"/>
    </source>
</evidence>
<evidence type="ECO:0000259" key="9">
    <source>
        <dbReference type="Pfam" id="PF08511"/>
    </source>
</evidence>
<proteinExistence type="inferred from homology"/>
<evidence type="ECO:0000256" key="3">
    <source>
        <dbReference type="ARBA" id="ARBA00010766"/>
    </source>
</evidence>
<keyword evidence="5" id="KW-0809">Transit peptide</keyword>
<dbReference type="EMBL" id="FNXT01001180">
    <property type="protein sequence ID" value="SZX72970.1"/>
    <property type="molecule type" value="Genomic_DNA"/>
</dbReference>
<dbReference type="AlphaFoldDB" id="A0A383W6Z6"/>
<dbReference type="PANTHER" id="PTHR21427">
    <property type="entry name" value="UBIQUINONE BIOSYNTHESIS PROTEIN COQ9, MITOCHONDRIAL"/>
    <property type="match status" value="1"/>
</dbReference>
<sequence length="327" mass="34478">MLRHCSTRLLGTFRAAAPASVLQLYSTVSFLESDANQLQQELLQAATKHIKQHGWSRAALLQAAKDLQLSPSAAGMFPRGPSHLVEHIIQSNNEALAAQLQEPQVQQQLAALPLPQRIAAAVRRRLELNTPYMDSWPQALAVLAQPRNSPEALRLLLQLLDEIWYSAGGDTSTDASWYTKRASLAAVYMSTELYMLTDYSPGYADTWQQLDRRMQDALWLGSAAAAAAALPQQLLSALAQAVGGARQGQPTGSSSTSTYSSSSYSSTSSSWAADAQAPTGSAGTVRAGADNFLQQAAQADISAARSAAAAAAAAGTAVGSSSSSRSA</sequence>
<evidence type="ECO:0000256" key="1">
    <source>
        <dbReference type="ARBA" id="ARBA00004173"/>
    </source>
</evidence>
<accession>A0A383W6Z6</accession>
<gene>
    <name evidence="10" type="ORF">BQ4739_LOCUS13101</name>
</gene>
<dbReference type="Gene3D" id="1.10.357.10">
    <property type="entry name" value="Tetracycline Repressor, domain 2"/>
    <property type="match status" value="1"/>
</dbReference>
<keyword evidence="4 8" id="KW-0831">Ubiquinone biosynthesis</keyword>
<dbReference type="UniPathway" id="UPA00232"/>
<organism evidence="10 11">
    <name type="scientific">Tetradesmus obliquus</name>
    <name type="common">Green alga</name>
    <name type="synonym">Acutodesmus obliquus</name>
    <dbReference type="NCBI Taxonomy" id="3088"/>
    <lineage>
        <taxon>Eukaryota</taxon>
        <taxon>Viridiplantae</taxon>
        <taxon>Chlorophyta</taxon>
        <taxon>core chlorophytes</taxon>
        <taxon>Chlorophyceae</taxon>
        <taxon>CS clade</taxon>
        <taxon>Sphaeropleales</taxon>
        <taxon>Scenedesmaceae</taxon>
        <taxon>Tetradesmus</taxon>
    </lineage>
</organism>
<evidence type="ECO:0000256" key="5">
    <source>
        <dbReference type="ARBA" id="ARBA00022946"/>
    </source>
</evidence>
<dbReference type="STRING" id="3088.A0A383W6Z6"/>
<dbReference type="PANTHER" id="PTHR21427:SF19">
    <property type="entry name" value="UBIQUINONE BIOSYNTHESIS PROTEIN COQ9, MITOCHONDRIAL"/>
    <property type="match status" value="1"/>
</dbReference>
<protein>
    <recommendedName>
        <fullName evidence="8">Ubiquinone biosynthesis protein</fullName>
    </recommendedName>
</protein>
<comment type="subcellular location">
    <subcellularLocation>
        <location evidence="1 8">Mitochondrion</location>
    </subcellularLocation>
</comment>
<dbReference type="Proteomes" id="UP000256970">
    <property type="component" value="Unassembled WGS sequence"/>
</dbReference>
<comment type="pathway">
    <text evidence="2 8">Cofactor biosynthesis; ubiquinone biosynthesis.</text>
</comment>
<comment type="similarity">
    <text evidence="3 8">Belongs to the COQ9 family.</text>
</comment>
<evidence type="ECO:0000256" key="7">
    <source>
        <dbReference type="ARBA" id="ARBA00023128"/>
    </source>
</evidence>
<evidence type="ECO:0000256" key="4">
    <source>
        <dbReference type="ARBA" id="ARBA00022688"/>
    </source>
</evidence>
<feature type="domain" description="COQ9 C-terminal" evidence="9">
    <location>
        <begin position="150"/>
        <end position="218"/>
    </location>
</feature>